<gene>
    <name evidence="2" type="ORF">DI533_08580</name>
</gene>
<evidence type="ECO:0000313" key="3">
    <source>
        <dbReference type="Proteomes" id="UP000248975"/>
    </source>
</evidence>
<dbReference type="AlphaFoldDB" id="A0A2W5SBZ8"/>
<accession>A0A2W5SBZ8</accession>
<evidence type="ECO:0000256" key="1">
    <source>
        <dbReference type="SAM" id="SignalP"/>
    </source>
</evidence>
<dbReference type="EMBL" id="QFQS01000001">
    <property type="protein sequence ID" value="PZR00589.1"/>
    <property type="molecule type" value="Genomic_DNA"/>
</dbReference>
<feature type="signal peptide" evidence="1">
    <location>
        <begin position="1"/>
        <end position="18"/>
    </location>
</feature>
<keyword evidence="1" id="KW-0732">Signal</keyword>
<comment type="caution">
    <text evidence="2">The sequence shown here is derived from an EMBL/GenBank/DDBJ whole genome shotgun (WGS) entry which is preliminary data.</text>
</comment>
<dbReference type="InterPro" id="IPR025145">
    <property type="entry name" value="DUF4087"/>
</dbReference>
<name>A0A2W5SBZ8_CERSP</name>
<sequence length="119" mass="12670">MRALLVAFLCLTATGADAAERRCGWYINPTPGNLILQDRDGAWWITSQGGPGAVGVEENAPEFDEKQYVATQPNGYGYGCACMTVATDAAAMQITQVFAGDILPLSKCQADPSLPKPEM</sequence>
<dbReference type="Pfam" id="PF13316">
    <property type="entry name" value="DUF4087"/>
    <property type="match status" value="1"/>
</dbReference>
<protein>
    <submittedName>
        <fullName evidence="2">DUF4087 domain-containing protein</fullName>
    </submittedName>
</protein>
<reference evidence="2 3" key="1">
    <citation type="submission" date="2017-08" db="EMBL/GenBank/DDBJ databases">
        <title>Infants hospitalized years apart are colonized by the same room-sourced microbial strains.</title>
        <authorList>
            <person name="Brooks B."/>
            <person name="Olm M.R."/>
            <person name="Firek B.A."/>
            <person name="Baker R."/>
            <person name="Thomas B.C."/>
            <person name="Morowitz M.J."/>
            <person name="Banfield J.F."/>
        </authorList>
    </citation>
    <scope>NUCLEOTIDE SEQUENCE [LARGE SCALE GENOMIC DNA]</scope>
    <source>
        <strain evidence="2">S2_003_000_R2_11</strain>
    </source>
</reference>
<feature type="chain" id="PRO_5015871132" evidence="1">
    <location>
        <begin position="19"/>
        <end position="119"/>
    </location>
</feature>
<organism evidence="2 3">
    <name type="scientific">Cereibacter sphaeroides</name>
    <name type="common">Rhodobacter sphaeroides</name>
    <dbReference type="NCBI Taxonomy" id="1063"/>
    <lineage>
        <taxon>Bacteria</taxon>
        <taxon>Pseudomonadati</taxon>
        <taxon>Pseudomonadota</taxon>
        <taxon>Alphaproteobacteria</taxon>
        <taxon>Rhodobacterales</taxon>
        <taxon>Paracoccaceae</taxon>
        <taxon>Cereibacter</taxon>
    </lineage>
</organism>
<dbReference type="Proteomes" id="UP000248975">
    <property type="component" value="Unassembled WGS sequence"/>
</dbReference>
<proteinExistence type="predicted"/>
<evidence type="ECO:0000313" key="2">
    <source>
        <dbReference type="EMBL" id="PZR00589.1"/>
    </source>
</evidence>